<accession>A0A8S0WM28</accession>
<protein>
    <submittedName>
        <fullName evidence="1">Uncharacterized protein</fullName>
    </submittedName>
</protein>
<organism evidence="1 2">
    <name type="scientific">Candidatus Methylobacter favarea</name>
    <dbReference type="NCBI Taxonomy" id="2707345"/>
    <lineage>
        <taxon>Bacteria</taxon>
        <taxon>Pseudomonadati</taxon>
        <taxon>Pseudomonadota</taxon>
        <taxon>Gammaproteobacteria</taxon>
        <taxon>Methylococcales</taxon>
        <taxon>Methylococcaceae</taxon>
        <taxon>Methylobacter</taxon>
    </lineage>
</organism>
<gene>
    <name evidence="1" type="ORF">METHB2_930004</name>
</gene>
<proteinExistence type="predicted"/>
<keyword evidence="2" id="KW-1185">Reference proteome</keyword>
<evidence type="ECO:0000313" key="1">
    <source>
        <dbReference type="EMBL" id="CAA9893020.1"/>
    </source>
</evidence>
<dbReference type="AlphaFoldDB" id="A0A8S0WM28"/>
<reference evidence="1 2" key="1">
    <citation type="submission" date="2020-02" db="EMBL/GenBank/DDBJ databases">
        <authorList>
            <person name="Hogendoorn C."/>
        </authorList>
    </citation>
    <scope>NUCLEOTIDE SEQUENCE [LARGE SCALE GENOMIC DNA]</scope>
    <source>
        <strain evidence="1">METHB21</strain>
    </source>
</reference>
<dbReference type="Proteomes" id="UP000494216">
    <property type="component" value="Unassembled WGS sequence"/>
</dbReference>
<name>A0A8S0WM28_9GAMM</name>
<dbReference type="EMBL" id="CADCXN010000128">
    <property type="protein sequence ID" value="CAA9893020.1"/>
    <property type="molecule type" value="Genomic_DNA"/>
</dbReference>
<evidence type="ECO:0000313" key="2">
    <source>
        <dbReference type="Proteomes" id="UP000494216"/>
    </source>
</evidence>
<comment type="caution">
    <text evidence="1">The sequence shown here is derived from an EMBL/GenBank/DDBJ whole genome shotgun (WGS) entry which is preliminary data.</text>
</comment>
<sequence length="78" mass="8571">MLRTNLNELERGNTIVGFDSNTGFSVRELETGRSLGNVSIPEILNSSANYYWVDLELSRSGTSCNPTAVGTYINFPIP</sequence>